<dbReference type="STRING" id="1233.SAMN05216387_10624"/>
<dbReference type="EMBL" id="FOBH01000006">
    <property type="protein sequence ID" value="SEL17427.1"/>
    <property type="molecule type" value="Genomic_DNA"/>
</dbReference>
<proteinExistence type="predicted"/>
<dbReference type="SUPFAM" id="SSF52499">
    <property type="entry name" value="Isochorismatase-like hydrolases"/>
    <property type="match status" value="1"/>
</dbReference>
<dbReference type="Proteomes" id="UP000198620">
    <property type="component" value="Unassembled WGS sequence"/>
</dbReference>
<dbReference type="PANTHER" id="PTHR43540:SF6">
    <property type="entry name" value="ISOCHORISMATASE-LIKE DOMAIN-CONTAINING PROTEIN"/>
    <property type="match status" value="1"/>
</dbReference>
<dbReference type="InterPro" id="IPR000868">
    <property type="entry name" value="Isochorismatase-like_dom"/>
</dbReference>
<feature type="domain" description="Isochorismatase-like" evidence="2">
    <location>
        <begin position="13"/>
        <end position="174"/>
    </location>
</feature>
<dbReference type="CDD" id="cd00431">
    <property type="entry name" value="cysteine_hydrolases"/>
    <property type="match status" value="1"/>
</dbReference>
<accession>A0A1H7N3I4</accession>
<keyword evidence="4" id="KW-1185">Reference proteome</keyword>
<protein>
    <submittedName>
        <fullName evidence="3">Nicotinamidase-related amidase</fullName>
    </submittedName>
</protein>
<dbReference type="GO" id="GO:0016787">
    <property type="term" value="F:hydrolase activity"/>
    <property type="evidence" value="ECO:0007669"/>
    <property type="project" value="UniProtKB-KW"/>
</dbReference>
<evidence type="ECO:0000313" key="3">
    <source>
        <dbReference type="EMBL" id="SEL17427.1"/>
    </source>
</evidence>
<evidence type="ECO:0000259" key="2">
    <source>
        <dbReference type="Pfam" id="PF00857"/>
    </source>
</evidence>
<dbReference type="PANTHER" id="PTHR43540">
    <property type="entry name" value="PEROXYUREIDOACRYLATE/UREIDOACRYLATE AMIDOHYDROLASE-RELATED"/>
    <property type="match status" value="1"/>
</dbReference>
<evidence type="ECO:0000256" key="1">
    <source>
        <dbReference type="ARBA" id="ARBA00022801"/>
    </source>
</evidence>
<dbReference type="OrthoDB" id="5360912at2"/>
<organism evidence="3 4">
    <name type="scientific">Nitrosovibrio tenuis</name>
    <dbReference type="NCBI Taxonomy" id="1233"/>
    <lineage>
        <taxon>Bacteria</taxon>
        <taxon>Pseudomonadati</taxon>
        <taxon>Pseudomonadota</taxon>
        <taxon>Betaproteobacteria</taxon>
        <taxon>Nitrosomonadales</taxon>
        <taxon>Nitrosomonadaceae</taxon>
        <taxon>Nitrosovibrio</taxon>
    </lineage>
</organism>
<keyword evidence="1" id="KW-0378">Hydrolase</keyword>
<gene>
    <name evidence="3" type="ORF">SAMN05216387_10624</name>
</gene>
<reference evidence="3 4" key="1">
    <citation type="submission" date="2016-10" db="EMBL/GenBank/DDBJ databases">
        <authorList>
            <person name="de Groot N.N."/>
        </authorList>
    </citation>
    <scope>NUCLEOTIDE SEQUENCE [LARGE SCALE GENOMIC DNA]</scope>
    <source>
        <strain evidence="3 4">Nv1</strain>
    </source>
</reference>
<dbReference type="InterPro" id="IPR050272">
    <property type="entry name" value="Isochorismatase-like_hydrls"/>
</dbReference>
<evidence type="ECO:0000313" key="4">
    <source>
        <dbReference type="Proteomes" id="UP000198620"/>
    </source>
</evidence>
<dbReference type="AlphaFoldDB" id="A0A1H7N3I4"/>
<dbReference type="InterPro" id="IPR036380">
    <property type="entry name" value="Isochorismatase-like_sf"/>
</dbReference>
<name>A0A1H7N3I4_9PROT</name>
<sequence length="199" mass="22619">MNNECVRHECAVALLLVDVINDLEFEEGEDLMKTALPAARNIARLKREAKKYGVPCLYVNDNFGQWQSDFKHLVMRCVTDDARGAPIVRELVPQPDDYFVLKPRHSGFFQTPLDLLLQHLHATQLILCGFTTDSCVLFTANDAYLRGFGIHVPEDCSAAVAKSRHVSALAQMRKTIKADTWDSVQLDFEQLLKKDWKKN</sequence>
<dbReference type="RefSeq" id="WP_090828686.1">
    <property type="nucleotide sequence ID" value="NZ_FOBH01000006.1"/>
</dbReference>
<dbReference type="Gene3D" id="3.40.50.850">
    <property type="entry name" value="Isochorismatase-like"/>
    <property type="match status" value="1"/>
</dbReference>
<dbReference type="Pfam" id="PF00857">
    <property type="entry name" value="Isochorismatase"/>
    <property type="match status" value="1"/>
</dbReference>